<feature type="region of interest" description="Disordered" evidence="1">
    <location>
        <begin position="1"/>
        <end position="31"/>
    </location>
</feature>
<reference evidence="2 3" key="1">
    <citation type="submission" date="2022-05" db="EMBL/GenBank/DDBJ databases">
        <authorList>
            <consortium name="Genoscope - CEA"/>
            <person name="William W."/>
        </authorList>
    </citation>
    <scope>NUCLEOTIDE SEQUENCE [LARGE SCALE GENOMIC DNA]</scope>
</reference>
<evidence type="ECO:0000313" key="3">
    <source>
        <dbReference type="Proteomes" id="UP001159427"/>
    </source>
</evidence>
<dbReference type="Proteomes" id="UP001159427">
    <property type="component" value="Unassembled WGS sequence"/>
</dbReference>
<dbReference type="EMBL" id="CALNXI010000063">
    <property type="protein sequence ID" value="CAH3017480.1"/>
    <property type="molecule type" value="Genomic_DNA"/>
</dbReference>
<accession>A0ABN8LMB1</accession>
<sequence length="103" mass="11799">MRWSSEAITRKVHPENDHSKTSLSKLETSDHSAALRGSHLVITHKLNGLSGYRLRTCDGRSVDRFSHTTKVICDQAYVVFTPTVRGYWFIRLPELESSAMFYL</sequence>
<evidence type="ECO:0000313" key="2">
    <source>
        <dbReference type="EMBL" id="CAH3017480.1"/>
    </source>
</evidence>
<organism evidence="2 3">
    <name type="scientific">Porites evermanni</name>
    <dbReference type="NCBI Taxonomy" id="104178"/>
    <lineage>
        <taxon>Eukaryota</taxon>
        <taxon>Metazoa</taxon>
        <taxon>Cnidaria</taxon>
        <taxon>Anthozoa</taxon>
        <taxon>Hexacorallia</taxon>
        <taxon>Scleractinia</taxon>
        <taxon>Fungiina</taxon>
        <taxon>Poritidae</taxon>
        <taxon>Porites</taxon>
    </lineage>
</organism>
<proteinExistence type="predicted"/>
<keyword evidence="3" id="KW-1185">Reference proteome</keyword>
<feature type="compositionally biased region" description="Basic and acidic residues" evidence="1">
    <location>
        <begin position="8"/>
        <end position="20"/>
    </location>
</feature>
<name>A0ABN8LMB1_9CNID</name>
<evidence type="ECO:0000256" key="1">
    <source>
        <dbReference type="SAM" id="MobiDB-lite"/>
    </source>
</evidence>
<comment type="caution">
    <text evidence="2">The sequence shown here is derived from an EMBL/GenBank/DDBJ whole genome shotgun (WGS) entry which is preliminary data.</text>
</comment>
<gene>
    <name evidence="2" type="ORF">PEVE_00037856</name>
</gene>
<protein>
    <submittedName>
        <fullName evidence="2">Uncharacterized protein</fullName>
    </submittedName>
</protein>